<name>A0A327NPN3_9BACT</name>
<feature type="domain" description="M23ase beta-sheet core" evidence="2">
    <location>
        <begin position="145"/>
        <end position="244"/>
    </location>
</feature>
<comment type="caution">
    <text evidence="3">The sequence shown here is derived from an EMBL/GenBank/DDBJ whole genome shotgun (WGS) entry which is preliminary data.</text>
</comment>
<feature type="chain" id="PRO_5016455925" description="M23ase beta-sheet core domain-containing protein" evidence="1">
    <location>
        <begin position="21"/>
        <end position="312"/>
    </location>
</feature>
<dbReference type="EMBL" id="QLII01000001">
    <property type="protein sequence ID" value="RAI77137.1"/>
    <property type="molecule type" value="Genomic_DNA"/>
</dbReference>
<dbReference type="InterPro" id="IPR050570">
    <property type="entry name" value="Cell_wall_metabolism_enzyme"/>
</dbReference>
<keyword evidence="1" id="KW-0732">Signal</keyword>
<dbReference type="Pfam" id="PF01551">
    <property type="entry name" value="Peptidase_M23"/>
    <property type="match status" value="1"/>
</dbReference>
<dbReference type="RefSeq" id="WP_111347380.1">
    <property type="nucleotide sequence ID" value="NZ_QLII01000001.1"/>
</dbReference>
<protein>
    <recommendedName>
        <fullName evidence="2">M23ase beta-sheet core domain-containing protein</fullName>
    </recommendedName>
</protein>
<feature type="signal peptide" evidence="1">
    <location>
        <begin position="1"/>
        <end position="20"/>
    </location>
</feature>
<accession>A0A327NPN3</accession>
<reference evidence="3 4" key="1">
    <citation type="submission" date="2018-06" db="EMBL/GenBank/DDBJ databases">
        <title>Spirosoma sp. HMF3257 Genome sequencing and assembly.</title>
        <authorList>
            <person name="Kang H."/>
            <person name="Cha I."/>
            <person name="Kim H."/>
            <person name="Kang J."/>
            <person name="Joh K."/>
        </authorList>
    </citation>
    <scope>NUCLEOTIDE SEQUENCE [LARGE SCALE GENOMIC DNA]</scope>
    <source>
        <strain evidence="3 4">HMF3257</strain>
    </source>
</reference>
<dbReference type="OrthoDB" id="1112802at2"/>
<dbReference type="PANTHER" id="PTHR21666:SF294">
    <property type="entry name" value="PEPTIDASE M23"/>
    <property type="match status" value="1"/>
</dbReference>
<dbReference type="Gene3D" id="2.70.70.10">
    <property type="entry name" value="Glucose Permease (Domain IIA)"/>
    <property type="match status" value="1"/>
</dbReference>
<organism evidence="3 4">
    <name type="scientific">Spirosoma telluris</name>
    <dbReference type="NCBI Taxonomy" id="2183553"/>
    <lineage>
        <taxon>Bacteria</taxon>
        <taxon>Pseudomonadati</taxon>
        <taxon>Bacteroidota</taxon>
        <taxon>Cytophagia</taxon>
        <taxon>Cytophagales</taxon>
        <taxon>Cytophagaceae</taxon>
        <taxon>Spirosoma</taxon>
    </lineage>
</organism>
<dbReference type="InterPro" id="IPR011055">
    <property type="entry name" value="Dup_hybrid_motif"/>
</dbReference>
<evidence type="ECO:0000259" key="2">
    <source>
        <dbReference type="Pfam" id="PF01551"/>
    </source>
</evidence>
<evidence type="ECO:0000256" key="1">
    <source>
        <dbReference type="SAM" id="SignalP"/>
    </source>
</evidence>
<dbReference type="AlphaFoldDB" id="A0A327NPN3"/>
<dbReference type="Proteomes" id="UP000249016">
    <property type="component" value="Unassembled WGS sequence"/>
</dbReference>
<dbReference type="InterPro" id="IPR016047">
    <property type="entry name" value="M23ase_b-sheet_dom"/>
</dbReference>
<dbReference type="PANTHER" id="PTHR21666">
    <property type="entry name" value="PEPTIDASE-RELATED"/>
    <property type="match status" value="1"/>
</dbReference>
<keyword evidence="4" id="KW-1185">Reference proteome</keyword>
<dbReference type="SUPFAM" id="SSF51261">
    <property type="entry name" value="Duplicated hybrid motif"/>
    <property type="match status" value="1"/>
</dbReference>
<dbReference type="GO" id="GO:0004222">
    <property type="term" value="F:metalloendopeptidase activity"/>
    <property type="evidence" value="ECO:0007669"/>
    <property type="project" value="TreeGrafter"/>
</dbReference>
<gene>
    <name evidence="3" type="ORF">HMF3257_28445</name>
</gene>
<sequence length="312" mass="35224">MIRLLTLIGLSLLLFARANAQSPIEVFYEKDNLGAYAFSCRNTGFCPYTITITFTQLNGLRASTTLPYQTDVRPGQQSLFKLQPQPNQSTSFQYNVSYIKGCKRPKVDTAVVYLLPASPGKRVSVSELSYLGKLYSGQADPKDWYSLAIKMNSGDTVFAARRGTVSVVRSDATPIGTHLGFNRDDNMVEINHADCSFATYTVFCPKSIFVLPGQFVEAGTPLGIVGGENYDFGPHVRFTVHYNYEAPVIKNGQPTDEKHYWAYVPVRFWLKEEQRAGRLEPRKPYLSDHPEAVIEQEMSKRELKKWQKSHLK</sequence>
<evidence type="ECO:0000313" key="4">
    <source>
        <dbReference type="Proteomes" id="UP000249016"/>
    </source>
</evidence>
<dbReference type="CDD" id="cd12797">
    <property type="entry name" value="M23_peptidase"/>
    <property type="match status" value="1"/>
</dbReference>
<evidence type="ECO:0000313" key="3">
    <source>
        <dbReference type="EMBL" id="RAI77137.1"/>
    </source>
</evidence>
<proteinExistence type="predicted"/>